<organism evidence="2 3">
    <name type="scientific">Roseateles asaccharophilus</name>
    <dbReference type="NCBI Taxonomy" id="582607"/>
    <lineage>
        <taxon>Bacteria</taxon>
        <taxon>Pseudomonadati</taxon>
        <taxon>Pseudomonadota</taxon>
        <taxon>Betaproteobacteria</taxon>
        <taxon>Burkholderiales</taxon>
        <taxon>Sphaerotilaceae</taxon>
        <taxon>Roseateles</taxon>
    </lineage>
</organism>
<dbReference type="NCBIfam" id="TIGR02001">
    <property type="entry name" value="gcw_chp"/>
    <property type="match status" value="1"/>
</dbReference>
<evidence type="ECO:0000313" key="2">
    <source>
        <dbReference type="EMBL" id="TDP06361.1"/>
    </source>
</evidence>
<comment type="caution">
    <text evidence="2">The sequence shown here is derived from an EMBL/GenBank/DDBJ whole genome shotgun (WGS) entry which is preliminary data.</text>
</comment>
<dbReference type="RefSeq" id="WP_133604977.1">
    <property type="nucleotide sequence ID" value="NZ_JAUFPJ010000003.1"/>
</dbReference>
<evidence type="ECO:0000256" key="1">
    <source>
        <dbReference type="SAM" id="SignalP"/>
    </source>
</evidence>
<dbReference type="InterPro" id="IPR010239">
    <property type="entry name" value="CHP02001"/>
</dbReference>
<gene>
    <name evidence="2" type="ORF">DFR39_10934</name>
</gene>
<dbReference type="Proteomes" id="UP000295357">
    <property type="component" value="Unassembled WGS sequence"/>
</dbReference>
<accession>A0A4R6MZT6</accession>
<dbReference type="EMBL" id="SNXE01000009">
    <property type="protein sequence ID" value="TDP06361.1"/>
    <property type="molecule type" value="Genomic_DNA"/>
</dbReference>
<dbReference type="Pfam" id="PF09694">
    <property type="entry name" value="Gcw_chp"/>
    <property type="match status" value="1"/>
</dbReference>
<reference evidence="2 3" key="1">
    <citation type="submission" date="2019-03" db="EMBL/GenBank/DDBJ databases">
        <title>Genomic Encyclopedia of Type Strains, Phase IV (KMG-IV): sequencing the most valuable type-strain genomes for metagenomic binning, comparative biology and taxonomic classification.</title>
        <authorList>
            <person name="Goeker M."/>
        </authorList>
    </citation>
    <scope>NUCLEOTIDE SEQUENCE [LARGE SCALE GENOMIC DNA]</scope>
    <source>
        <strain evidence="2 3">DSM 25082</strain>
    </source>
</reference>
<feature type="chain" id="PRO_5020854440" evidence="1">
    <location>
        <begin position="20"/>
        <end position="252"/>
    </location>
</feature>
<evidence type="ECO:0000313" key="3">
    <source>
        <dbReference type="Proteomes" id="UP000295357"/>
    </source>
</evidence>
<proteinExistence type="predicted"/>
<name>A0A4R6MZT6_9BURK</name>
<feature type="signal peptide" evidence="1">
    <location>
        <begin position="1"/>
        <end position="19"/>
    </location>
</feature>
<keyword evidence="3" id="KW-1185">Reference proteome</keyword>
<dbReference type="OrthoDB" id="9793561at2"/>
<keyword evidence="1" id="KW-0732">Signal</keyword>
<protein>
    <submittedName>
        <fullName evidence="2">Uncharacterized protein (TIGR02001 family)</fullName>
    </submittedName>
</protein>
<dbReference type="AlphaFoldDB" id="A0A4R6MZT6"/>
<sequence length="252" mass="27781">MRKLAVILPVVVLFPAASPAEEAPSTSANLALTSNYVSRGFTQSWGRPALQGGIDHIRPSGLFAGLWFSTLSTKEFRDGPLEVDLYGGMTGSMAGLNWTAAAYYYLYPGSSSPFVGNRRYDYAEAKLGLSQGAWSINGYWVLTQRWFGTFSDARGSSYLELGYTADLGEGWTLPVQAGFGQIRKHPEARWRQARFGLNKSLDGGLNLLLTVSRAWDRDQFYTSANYSIDPQGLVPVKRLGPTQWALTLSKSW</sequence>